<sequence>MRSSDLRSPDLRSPDLRSPDLRSPDLRSSDLRSPDLRSSRPEISRPEISRPEIFRPEIFRPEIFRPEIFRPEISDLRSSDLRSPDLRSSDLRLHPVHEWSWARLTSGRDGCVSSSDPLIRLTCHLSRAPSGRASVRSGLRQVGPPSGRASVRSGLQLQLQPRGPHTGDVMKQQLLLNPPGLLTMPRSPTSSEDEMAQSFSDYSDDCASDSSREETIYETIRATAEPPPPHMEDVHTNTQVVRVLVPDLQQTKCMRFNPDATVWVAKQRILCTLNQSLKDVLNYGLFQPASNGRDGKFLDEERILREYPQPISKGVPVLEFRYKSRVYRQPNVDEKQIAKLHTKLYTCAFVDKLTQNPKTSEAKEPGRLSRFWV</sequence>
<evidence type="ECO:0000256" key="1">
    <source>
        <dbReference type="SAM" id="MobiDB-lite"/>
    </source>
</evidence>
<comment type="caution">
    <text evidence="3">The sequence shown here is derived from an EMBL/GenBank/DDBJ whole genome shotgun (WGS) entry which is preliminary data.</text>
</comment>
<proteinExistence type="predicted"/>
<keyword evidence="4" id="KW-1185">Reference proteome</keyword>
<evidence type="ECO:0000313" key="3">
    <source>
        <dbReference type="EMBL" id="CAB1432567.1"/>
    </source>
</evidence>
<dbReference type="AlphaFoldDB" id="A0A9N7ULM9"/>
<organism evidence="3 4">
    <name type="scientific">Pleuronectes platessa</name>
    <name type="common">European plaice</name>
    <dbReference type="NCBI Taxonomy" id="8262"/>
    <lineage>
        <taxon>Eukaryota</taxon>
        <taxon>Metazoa</taxon>
        <taxon>Chordata</taxon>
        <taxon>Craniata</taxon>
        <taxon>Vertebrata</taxon>
        <taxon>Euteleostomi</taxon>
        <taxon>Actinopterygii</taxon>
        <taxon>Neopterygii</taxon>
        <taxon>Teleostei</taxon>
        <taxon>Neoteleostei</taxon>
        <taxon>Acanthomorphata</taxon>
        <taxon>Carangaria</taxon>
        <taxon>Pleuronectiformes</taxon>
        <taxon>Pleuronectoidei</taxon>
        <taxon>Pleuronectidae</taxon>
        <taxon>Pleuronectes</taxon>
    </lineage>
</organism>
<feature type="region of interest" description="Disordered" evidence="1">
    <location>
        <begin position="132"/>
        <end position="151"/>
    </location>
</feature>
<dbReference type="GO" id="GO:0030160">
    <property type="term" value="F:synaptic receptor adaptor activity"/>
    <property type="evidence" value="ECO:0007669"/>
    <property type="project" value="TreeGrafter"/>
</dbReference>
<dbReference type="GO" id="GO:0014069">
    <property type="term" value="C:postsynaptic density"/>
    <property type="evidence" value="ECO:0007669"/>
    <property type="project" value="TreeGrafter"/>
</dbReference>
<dbReference type="Gene3D" id="3.10.20.90">
    <property type="entry name" value="Phosphatidylinositol 3-kinase Catalytic Subunit, Chain A, domain 1"/>
    <property type="match status" value="1"/>
</dbReference>
<dbReference type="FunFam" id="3.10.20.90:FF:000029">
    <property type="entry name" value="SH3 and multiple ankyrin repeat domains protein 1"/>
    <property type="match status" value="1"/>
</dbReference>
<reference evidence="3" key="1">
    <citation type="submission" date="2020-03" db="EMBL/GenBank/DDBJ databases">
        <authorList>
            <person name="Weist P."/>
        </authorList>
    </citation>
    <scope>NUCLEOTIDE SEQUENCE</scope>
</reference>
<dbReference type="Pfam" id="PF16511">
    <property type="entry name" value="FERM_f0"/>
    <property type="match status" value="1"/>
</dbReference>
<dbReference type="Proteomes" id="UP001153269">
    <property type="component" value="Unassembled WGS sequence"/>
</dbReference>
<dbReference type="GO" id="GO:0035255">
    <property type="term" value="F:ionotropic glutamate receptor binding"/>
    <property type="evidence" value="ECO:0007669"/>
    <property type="project" value="TreeGrafter"/>
</dbReference>
<protein>
    <recommendedName>
        <fullName evidence="2">Talin N-terminal F0 domain-containing protein</fullName>
    </recommendedName>
</protein>
<evidence type="ECO:0000259" key="2">
    <source>
        <dbReference type="Pfam" id="PF16511"/>
    </source>
</evidence>
<dbReference type="PANTHER" id="PTHR24135:SF17">
    <property type="entry name" value="SH3 AND MULTIPLE ANKYRIN REPEAT DOMAINS PROTEIN 2"/>
    <property type="match status" value="1"/>
</dbReference>
<accession>A0A9N7ULM9</accession>
<gene>
    <name evidence="3" type="ORF">PLEPLA_LOCUS20649</name>
</gene>
<dbReference type="InterPro" id="IPR051569">
    <property type="entry name" value="SHANK"/>
</dbReference>
<evidence type="ECO:0000313" key="4">
    <source>
        <dbReference type="Proteomes" id="UP001153269"/>
    </source>
</evidence>
<dbReference type="InterPro" id="IPR032425">
    <property type="entry name" value="FERM_f0"/>
</dbReference>
<feature type="region of interest" description="Disordered" evidence="1">
    <location>
        <begin position="1"/>
        <end position="44"/>
    </location>
</feature>
<dbReference type="GO" id="GO:0045211">
    <property type="term" value="C:postsynaptic membrane"/>
    <property type="evidence" value="ECO:0007669"/>
    <property type="project" value="TreeGrafter"/>
</dbReference>
<name>A0A9N7ULM9_PLEPL</name>
<dbReference type="GO" id="GO:0043197">
    <property type="term" value="C:dendritic spine"/>
    <property type="evidence" value="ECO:0007669"/>
    <property type="project" value="TreeGrafter"/>
</dbReference>
<feature type="domain" description="Talin N-terminal F0" evidence="2">
    <location>
        <begin position="241"/>
        <end position="307"/>
    </location>
</feature>
<dbReference type="EMBL" id="CADEAL010001448">
    <property type="protein sequence ID" value="CAB1432567.1"/>
    <property type="molecule type" value="Genomic_DNA"/>
</dbReference>
<dbReference type="PANTHER" id="PTHR24135">
    <property type="entry name" value="SH3 AND MULTIPLE ANKYRIN REPEAT DOMAINS PROTEIN"/>
    <property type="match status" value="1"/>
</dbReference>